<evidence type="ECO:0000256" key="4">
    <source>
        <dbReference type="ARBA" id="ARBA00022475"/>
    </source>
</evidence>
<evidence type="ECO:0000256" key="7">
    <source>
        <dbReference type="ARBA" id="ARBA00022989"/>
    </source>
</evidence>
<feature type="transmembrane region" description="Helical" evidence="11">
    <location>
        <begin position="20"/>
        <end position="37"/>
    </location>
</feature>
<dbReference type="Pfam" id="PF02699">
    <property type="entry name" value="YajC"/>
    <property type="match status" value="1"/>
</dbReference>
<dbReference type="EMBL" id="JBHSMG010000001">
    <property type="protein sequence ID" value="MFC5501704.1"/>
    <property type="molecule type" value="Genomic_DNA"/>
</dbReference>
<organism evidence="12 13">
    <name type="scientific">Lysinimonas soli</name>
    <dbReference type="NCBI Taxonomy" id="1074233"/>
    <lineage>
        <taxon>Bacteria</taxon>
        <taxon>Bacillati</taxon>
        <taxon>Actinomycetota</taxon>
        <taxon>Actinomycetes</taxon>
        <taxon>Micrococcales</taxon>
        <taxon>Microbacteriaceae</taxon>
        <taxon>Lysinimonas</taxon>
    </lineage>
</organism>
<keyword evidence="8" id="KW-0811">Translocation</keyword>
<accession>A0ABW0NMY1</accession>
<keyword evidence="7 11" id="KW-1133">Transmembrane helix</keyword>
<evidence type="ECO:0000313" key="13">
    <source>
        <dbReference type="Proteomes" id="UP001596039"/>
    </source>
</evidence>
<evidence type="ECO:0000313" key="12">
    <source>
        <dbReference type="EMBL" id="MFC5501704.1"/>
    </source>
</evidence>
<gene>
    <name evidence="12" type="primary">yajC</name>
    <name evidence="12" type="ORF">ACFPJ4_05535</name>
</gene>
<evidence type="ECO:0000256" key="1">
    <source>
        <dbReference type="ARBA" id="ARBA00004162"/>
    </source>
</evidence>
<evidence type="ECO:0000256" key="2">
    <source>
        <dbReference type="ARBA" id="ARBA00006742"/>
    </source>
</evidence>
<evidence type="ECO:0000256" key="5">
    <source>
        <dbReference type="ARBA" id="ARBA00022692"/>
    </source>
</evidence>
<name>A0ABW0NMY1_9MICO</name>
<keyword evidence="4" id="KW-1003">Cell membrane</keyword>
<evidence type="ECO:0000256" key="10">
    <source>
        <dbReference type="SAM" id="MobiDB-lite"/>
    </source>
</evidence>
<evidence type="ECO:0000256" key="6">
    <source>
        <dbReference type="ARBA" id="ARBA00022927"/>
    </source>
</evidence>
<keyword evidence="13" id="KW-1185">Reference proteome</keyword>
<comment type="similarity">
    <text evidence="2">Belongs to the YajC family.</text>
</comment>
<keyword evidence="5 11" id="KW-0812">Transmembrane</keyword>
<evidence type="ECO:0000256" key="8">
    <source>
        <dbReference type="ARBA" id="ARBA00023010"/>
    </source>
</evidence>
<feature type="region of interest" description="Disordered" evidence="10">
    <location>
        <begin position="109"/>
        <end position="151"/>
    </location>
</feature>
<evidence type="ECO:0000256" key="3">
    <source>
        <dbReference type="ARBA" id="ARBA00022448"/>
    </source>
</evidence>
<dbReference type="PANTHER" id="PTHR33909">
    <property type="entry name" value="SEC TRANSLOCON ACCESSORY COMPLEX SUBUNIT YAJC"/>
    <property type="match status" value="1"/>
</dbReference>
<dbReference type="InterPro" id="IPR003849">
    <property type="entry name" value="Preprotein_translocase_YajC"/>
</dbReference>
<feature type="compositionally biased region" description="Basic and acidic residues" evidence="10">
    <location>
        <begin position="132"/>
        <end position="151"/>
    </location>
</feature>
<keyword evidence="6" id="KW-0653">Protein transport</keyword>
<dbReference type="RefSeq" id="WP_386739289.1">
    <property type="nucleotide sequence ID" value="NZ_JBHSMG010000001.1"/>
</dbReference>
<evidence type="ECO:0000256" key="11">
    <source>
        <dbReference type="SAM" id="Phobius"/>
    </source>
</evidence>
<sequence length="151" mass="16690">MSFAPILVHAAAASSSGPDYLTIGLVVVLAVMVIFMFRNSRKRKREAEELKSKFVPGAEVMTQHGIYGTLISIDEEKNEAVIETTPGTKLRVHRQTISRVIDPVEAEQDVIEEPAAPEVNEDHAVQAGEPQYGERLDEDKPKRAPRKKAAE</sequence>
<protein>
    <submittedName>
        <fullName evidence="12">Preprotein translocase subunit YajC</fullName>
    </submittedName>
</protein>
<keyword evidence="3" id="KW-0813">Transport</keyword>
<reference evidence="13" key="1">
    <citation type="journal article" date="2019" name="Int. J. Syst. Evol. Microbiol.">
        <title>The Global Catalogue of Microorganisms (GCM) 10K type strain sequencing project: providing services to taxonomists for standard genome sequencing and annotation.</title>
        <authorList>
            <consortium name="The Broad Institute Genomics Platform"/>
            <consortium name="The Broad Institute Genome Sequencing Center for Infectious Disease"/>
            <person name="Wu L."/>
            <person name="Ma J."/>
        </authorList>
    </citation>
    <scope>NUCLEOTIDE SEQUENCE [LARGE SCALE GENOMIC DNA]</scope>
    <source>
        <strain evidence="13">CGMCC 4.6997</strain>
    </source>
</reference>
<proteinExistence type="inferred from homology"/>
<comment type="subcellular location">
    <subcellularLocation>
        <location evidence="1">Cell membrane</location>
        <topology evidence="1">Single-pass membrane protein</topology>
    </subcellularLocation>
</comment>
<keyword evidence="9 11" id="KW-0472">Membrane</keyword>
<dbReference type="Proteomes" id="UP001596039">
    <property type="component" value="Unassembled WGS sequence"/>
</dbReference>
<dbReference type="NCBIfam" id="TIGR00739">
    <property type="entry name" value="yajC"/>
    <property type="match status" value="1"/>
</dbReference>
<dbReference type="SMART" id="SM01323">
    <property type="entry name" value="YajC"/>
    <property type="match status" value="1"/>
</dbReference>
<dbReference type="PANTHER" id="PTHR33909:SF1">
    <property type="entry name" value="SEC TRANSLOCON ACCESSORY COMPLEX SUBUNIT YAJC"/>
    <property type="match status" value="1"/>
</dbReference>
<evidence type="ECO:0000256" key="9">
    <source>
        <dbReference type="ARBA" id="ARBA00023136"/>
    </source>
</evidence>
<comment type="caution">
    <text evidence="12">The sequence shown here is derived from an EMBL/GenBank/DDBJ whole genome shotgun (WGS) entry which is preliminary data.</text>
</comment>